<feature type="region of interest" description="Disordered" evidence="1">
    <location>
        <begin position="1"/>
        <end position="20"/>
    </location>
</feature>
<comment type="caution">
    <text evidence="2">The sequence shown here is derived from an EMBL/GenBank/DDBJ whole genome shotgun (WGS) entry which is preliminary data.</text>
</comment>
<dbReference type="GeneID" id="37060199"/>
<sequence>MDMVRSRGERRGGGGVWQTIPKSLTAPVSVQLLILRRRKRGLPPLTRAWDHGSPGPGWNGMGKGSEWGGAGTGRSMPRTYQRGKKREIKFPCGRRALDTIGVAMSTVQTLAGCPTMAQLQ</sequence>
<feature type="compositionally biased region" description="Gly residues" evidence="1">
    <location>
        <begin position="54"/>
        <end position="72"/>
    </location>
</feature>
<protein>
    <submittedName>
        <fullName evidence="2">Uncharacterized protein</fullName>
    </submittedName>
</protein>
<evidence type="ECO:0000313" key="2">
    <source>
        <dbReference type="EMBL" id="PWY71734.1"/>
    </source>
</evidence>
<reference evidence="2 3" key="1">
    <citation type="submission" date="2016-12" db="EMBL/GenBank/DDBJ databases">
        <title>The genomes of Aspergillus section Nigri reveals drivers in fungal speciation.</title>
        <authorList>
            <consortium name="DOE Joint Genome Institute"/>
            <person name="Vesth T.C."/>
            <person name="Nybo J."/>
            <person name="Theobald S."/>
            <person name="Brandl J."/>
            <person name="Frisvad J.C."/>
            <person name="Nielsen K.F."/>
            <person name="Lyhne E.K."/>
            <person name="Kogle M.E."/>
            <person name="Kuo A."/>
            <person name="Riley R."/>
            <person name="Clum A."/>
            <person name="Nolan M."/>
            <person name="Lipzen A."/>
            <person name="Salamov A."/>
            <person name="Henrissat B."/>
            <person name="Wiebenga A."/>
            <person name="De Vries R.P."/>
            <person name="Grigoriev I.V."/>
            <person name="Mortensen U.H."/>
            <person name="Andersen M.R."/>
            <person name="Baker S.E."/>
        </authorList>
    </citation>
    <scope>NUCLEOTIDE SEQUENCE [LARGE SCALE GENOMIC DNA]</scope>
    <source>
        <strain evidence="2 3">CBS 117.55</strain>
    </source>
</reference>
<dbReference type="AlphaFoldDB" id="A0A317VBK6"/>
<name>A0A317VBK6_9EURO</name>
<dbReference type="Proteomes" id="UP000247233">
    <property type="component" value="Unassembled WGS sequence"/>
</dbReference>
<organism evidence="2 3">
    <name type="scientific">Aspergillus heteromorphus CBS 117.55</name>
    <dbReference type="NCBI Taxonomy" id="1448321"/>
    <lineage>
        <taxon>Eukaryota</taxon>
        <taxon>Fungi</taxon>
        <taxon>Dikarya</taxon>
        <taxon>Ascomycota</taxon>
        <taxon>Pezizomycotina</taxon>
        <taxon>Eurotiomycetes</taxon>
        <taxon>Eurotiomycetidae</taxon>
        <taxon>Eurotiales</taxon>
        <taxon>Aspergillaceae</taxon>
        <taxon>Aspergillus</taxon>
        <taxon>Aspergillus subgen. Circumdati</taxon>
    </lineage>
</organism>
<keyword evidence="3" id="KW-1185">Reference proteome</keyword>
<dbReference type="VEuPathDB" id="FungiDB:BO70DRAFT_122107"/>
<feature type="compositionally biased region" description="Basic and acidic residues" evidence="1">
    <location>
        <begin position="1"/>
        <end position="12"/>
    </location>
</feature>
<feature type="region of interest" description="Disordered" evidence="1">
    <location>
        <begin position="44"/>
        <end position="82"/>
    </location>
</feature>
<evidence type="ECO:0000256" key="1">
    <source>
        <dbReference type="SAM" id="MobiDB-lite"/>
    </source>
</evidence>
<evidence type="ECO:0000313" key="3">
    <source>
        <dbReference type="Proteomes" id="UP000247233"/>
    </source>
</evidence>
<dbReference type="RefSeq" id="XP_025396326.1">
    <property type="nucleotide sequence ID" value="XM_025537962.1"/>
</dbReference>
<gene>
    <name evidence="2" type="ORF">BO70DRAFT_122107</name>
</gene>
<dbReference type="EMBL" id="MSFL01000027">
    <property type="protein sequence ID" value="PWY71734.1"/>
    <property type="molecule type" value="Genomic_DNA"/>
</dbReference>
<proteinExistence type="predicted"/>
<accession>A0A317VBK6</accession>